<dbReference type="AlphaFoldDB" id="A0A4Y7PM39"/>
<dbReference type="Pfam" id="PF12937">
    <property type="entry name" value="F-box-like"/>
    <property type="match status" value="1"/>
</dbReference>
<dbReference type="VEuPathDB" id="FungiDB:BD410DRAFT_795666"/>
<name>A0A4Y7PM39_9AGAM</name>
<protein>
    <recommendedName>
        <fullName evidence="1">F-box domain-containing protein</fullName>
    </recommendedName>
</protein>
<feature type="domain" description="F-box" evidence="1">
    <location>
        <begin position="17"/>
        <end position="71"/>
    </location>
</feature>
<evidence type="ECO:0000313" key="2">
    <source>
        <dbReference type="EMBL" id="TDL16116.1"/>
    </source>
</evidence>
<keyword evidence="3" id="KW-1185">Reference proteome</keyword>
<feature type="non-terminal residue" evidence="2">
    <location>
        <position position="1"/>
    </location>
</feature>
<dbReference type="OrthoDB" id="3038402at2759"/>
<proteinExistence type="predicted"/>
<dbReference type="SUPFAM" id="SSF81383">
    <property type="entry name" value="F-box domain"/>
    <property type="match status" value="1"/>
</dbReference>
<dbReference type="Gene3D" id="1.20.1280.50">
    <property type="match status" value="1"/>
</dbReference>
<evidence type="ECO:0000259" key="1">
    <source>
        <dbReference type="Pfam" id="PF12937"/>
    </source>
</evidence>
<gene>
    <name evidence="2" type="ORF">BD410DRAFT_795666</name>
</gene>
<dbReference type="Proteomes" id="UP000294933">
    <property type="component" value="Unassembled WGS sequence"/>
</dbReference>
<dbReference type="InterPro" id="IPR001810">
    <property type="entry name" value="F-box_dom"/>
</dbReference>
<sequence length="512" mass="57858">MNTNAHVLQKQPNSAHIHNLPEEVLCNIISLASLYRKPHERFKAVVPSTCVCRRWRQAVLDCSTLWSTIYTRLTPLNVIAELLHRSKDAPLVAVVQVFKETAESDQTAAELVFKHSSRIRVLDFKGETLLHFQCLAKFFSFTLHDLEVLRISRREQSYHNFIGFDLTKFSYHLSRPLKTLALFGDMDHLPIRTTLFRGVSRLSLTLFYSSSLAPVLEMLKQNSVVEDFQLTVQSKFWNHPSPIVASLPSPGHFPRLRRLSLDMPAAICKLAIDFFNPSHDVDCTFTLRSFSAAAPIIVLPKSFSAHPGTPLQCVVKWLGLNISTNFQPDADSNNKEGSRLQIRIHYDLDDEIGLAASFSVLGANISSTTLSNSTAIDIVIELDMFDLNEHIFHTFLSTLPDVTNLTLEPRSAGEHSWPDQELTMKLFFNALAQSSPGYIVPKLTQLYIRMRGSSQFYLPISVIVNCLEQRRSDGLMLEHLTLHAVSGRPEGEHIRPDLLQRLEDAVGTLEWC</sequence>
<organism evidence="2 3">
    <name type="scientific">Rickenella mellea</name>
    <dbReference type="NCBI Taxonomy" id="50990"/>
    <lineage>
        <taxon>Eukaryota</taxon>
        <taxon>Fungi</taxon>
        <taxon>Dikarya</taxon>
        <taxon>Basidiomycota</taxon>
        <taxon>Agaricomycotina</taxon>
        <taxon>Agaricomycetes</taxon>
        <taxon>Hymenochaetales</taxon>
        <taxon>Rickenellaceae</taxon>
        <taxon>Rickenella</taxon>
    </lineage>
</organism>
<evidence type="ECO:0000313" key="3">
    <source>
        <dbReference type="Proteomes" id="UP000294933"/>
    </source>
</evidence>
<reference evidence="2 3" key="1">
    <citation type="submission" date="2018-06" db="EMBL/GenBank/DDBJ databases">
        <title>A transcriptomic atlas of mushroom development highlights an independent origin of complex multicellularity.</title>
        <authorList>
            <consortium name="DOE Joint Genome Institute"/>
            <person name="Krizsan K."/>
            <person name="Almasi E."/>
            <person name="Merenyi Z."/>
            <person name="Sahu N."/>
            <person name="Viragh M."/>
            <person name="Koszo T."/>
            <person name="Mondo S."/>
            <person name="Kiss B."/>
            <person name="Balint B."/>
            <person name="Kues U."/>
            <person name="Barry K."/>
            <person name="Hegedus J.C."/>
            <person name="Henrissat B."/>
            <person name="Johnson J."/>
            <person name="Lipzen A."/>
            <person name="Ohm R."/>
            <person name="Nagy I."/>
            <person name="Pangilinan J."/>
            <person name="Yan J."/>
            <person name="Xiong Y."/>
            <person name="Grigoriev I.V."/>
            <person name="Hibbett D.S."/>
            <person name="Nagy L.G."/>
        </authorList>
    </citation>
    <scope>NUCLEOTIDE SEQUENCE [LARGE SCALE GENOMIC DNA]</scope>
    <source>
        <strain evidence="2 3">SZMC22713</strain>
    </source>
</reference>
<dbReference type="EMBL" id="ML170251">
    <property type="protein sequence ID" value="TDL16116.1"/>
    <property type="molecule type" value="Genomic_DNA"/>
</dbReference>
<accession>A0A4Y7PM39</accession>
<dbReference type="InterPro" id="IPR036047">
    <property type="entry name" value="F-box-like_dom_sf"/>
</dbReference>